<dbReference type="GO" id="GO:0006285">
    <property type="term" value="P:base-excision repair, AP site formation"/>
    <property type="evidence" value="ECO:0007669"/>
    <property type="project" value="TreeGrafter"/>
</dbReference>
<protein>
    <recommendedName>
        <fullName evidence="4">HhH-GPD domain-containing protein</fullName>
    </recommendedName>
</protein>
<dbReference type="EMBL" id="JAAAHW010003755">
    <property type="protein sequence ID" value="KAF9981022.1"/>
    <property type="molecule type" value="Genomic_DNA"/>
</dbReference>
<accession>A0A9P6M8X5</accession>
<dbReference type="PANTHER" id="PTHR43003:SF5">
    <property type="entry name" value="DNA-3-METHYLADENINE GLYCOSYLASE"/>
    <property type="match status" value="1"/>
</dbReference>
<proteinExistence type="inferred from homology"/>
<dbReference type="InterPro" id="IPR011257">
    <property type="entry name" value="DNA_glycosylase"/>
</dbReference>
<reference evidence="5" key="1">
    <citation type="journal article" date="2020" name="Fungal Divers.">
        <title>Resolving the Mortierellaceae phylogeny through synthesis of multi-gene phylogenetics and phylogenomics.</title>
        <authorList>
            <person name="Vandepol N."/>
            <person name="Liber J."/>
            <person name="Desiro A."/>
            <person name="Na H."/>
            <person name="Kennedy M."/>
            <person name="Barry K."/>
            <person name="Grigoriev I.V."/>
            <person name="Miller A.N."/>
            <person name="O'Donnell K."/>
            <person name="Stajich J.E."/>
            <person name="Bonito G."/>
        </authorList>
    </citation>
    <scope>NUCLEOTIDE SEQUENCE</scope>
    <source>
        <strain evidence="5">MES-2147</strain>
    </source>
</reference>
<dbReference type="InterPro" id="IPR051912">
    <property type="entry name" value="Alkylbase_DNA_Glycosylase/TA"/>
</dbReference>
<dbReference type="AlphaFoldDB" id="A0A9P6M8X5"/>
<evidence type="ECO:0000256" key="2">
    <source>
        <dbReference type="ARBA" id="ARBA00022763"/>
    </source>
</evidence>
<dbReference type="FunFam" id="1.10.340.30:FF:000004">
    <property type="entry name" value="DNA-3-methyladenine glycosylase II"/>
    <property type="match status" value="1"/>
</dbReference>
<dbReference type="GO" id="GO:0043916">
    <property type="term" value="F:DNA-7-methylguanine glycosylase activity"/>
    <property type="evidence" value="ECO:0007669"/>
    <property type="project" value="TreeGrafter"/>
</dbReference>
<dbReference type="GO" id="GO:0006307">
    <property type="term" value="P:DNA alkylation repair"/>
    <property type="evidence" value="ECO:0007669"/>
    <property type="project" value="TreeGrafter"/>
</dbReference>
<feature type="domain" description="HhH-GPD" evidence="4">
    <location>
        <begin position="171"/>
        <end position="334"/>
    </location>
</feature>
<comment type="caution">
    <text evidence="5">The sequence shown here is derived from an EMBL/GenBank/DDBJ whole genome shotgun (WGS) entry which is preliminary data.</text>
</comment>
<sequence length="392" mass="44261">MQTRRKTFTLAASTPRPGITSIFRQIKPRALVIKAGLRSQSQVVDTQLFGTKVSALTIQNDTTVNSLVTKKTNRPRKLKALSPMETTPTETVAVSSMGTTATAPVVKQAKLKAPENPWTRRPMQVPPYAKEALDFLCKMDPALTPLIARHPYMIYADHDTNYFRVLTRTILGQQIHWKAARSIIYKFVSYYYPDQVTIETLDLGDKSFPTPGQVLSTPMEKLRLCGLSERKASYVQDLAKHFIEGKITFTDEAMLQSMTDKEVAAQLLCVRGIGPWTVDMFMMNSLERLDVLPTLDLGIRKGMEKHFASEYKNGMWGEVTGMDENGIIVKKGAKAKGKASKREMNCKDMERMAERWRPYRSIASWFMWRNADENTASLQSTSDNCGTIQLKN</sequence>
<dbReference type="InterPro" id="IPR003265">
    <property type="entry name" value="HhH-GPD_domain"/>
</dbReference>
<dbReference type="GO" id="GO:0005634">
    <property type="term" value="C:nucleus"/>
    <property type="evidence" value="ECO:0007669"/>
    <property type="project" value="TreeGrafter"/>
</dbReference>
<gene>
    <name evidence="5" type="ORF">BGZ65_004413</name>
</gene>
<keyword evidence="2" id="KW-0227">DNA damage</keyword>
<dbReference type="Pfam" id="PF00730">
    <property type="entry name" value="HhH-GPD"/>
    <property type="match status" value="1"/>
</dbReference>
<evidence type="ECO:0000256" key="1">
    <source>
        <dbReference type="ARBA" id="ARBA00010817"/>
    </source>
</evidence>
<dbReference type="Gene3D" id="1.10.1670.40">
    <property type="match status" value="1"/>
</dbReference>
<dbReference type="SMART" id="SM00478">
    <property type="entry name" value="ENDO3c"/>
    <property type="match status" value="1"/>
</dbReference>
<evidence type="ECO:0000256" key="3">
    <source>
        <dbReference type="ARBA" id="ARBA00023204"/>
    </source>
</evidence>
<dbReference type="GO" id="GO:0032993">
    <property type="term" value="C:protein-DNA complex"/>
    <property type="evidence" value="ECO:0007669"/>
    <property type="project" value="TreeGrafter"/>
</dbReference>
<dbReference type="OrthoDB" id="415889at2759"/>
<dbReference type="Gene3D" id="1.10.340.30">
    <property type="entry name" value="Hypothetical protein, domain 2"/>
    <property type="match status" value="1"/>
</dbReference>
<dbReference type="CDD" id="cd00056">
    <property type="entry name" value="ENDO3c"/>
    <property type="match status" value="1"/>
</dbReference>
<dbReference type="GO" id="GO:0008725">
    <property type="term" value="F:DNA-3-methyladenine glycosylase activity"/>
    <property type="evidence" value="ECO:0007669"/>
    <property type="project" value="TreeGrafter"/>
</dbReference>
<keyword evidence="6" id="KW-1185">Reference proteome</keyword>
<evidence type="ECO:0000313" key="5">
    <source>
        <dbReference type="EMBL" id="KAF9981022.1"/>
    </source>
</evidence>
<keyword evidence="3" id="KW-0234">DNA repair</keyword>
<evidence type="ECO:0000313" key="6">
    <source>
        <dbReference type="Proteomes" id="UP000749646"/>
    </source>
</evidence>
<dbReference type="SUPFAM" id="SSF48150">
    <property type="entry name" value="DNA-glycosylase"/>
    <property type="match status" value="1"/>
</dbReference>
<name>A0A9P6M8X5_9FUNG</name>
<organism evidence="5 6">
    <name type="scientific">Modicella reniformis</name>
    <dbReference type="NCBI Taxonomy" id="1440133"/>
    <lineage>
        <taxon>Eukaryota</taxon>
        <taxon>Fungi</taxon>
        <taxon>Fungi incertae sedis</taxon>
        <taxon>Mucoromycota</taxon>
        <taxon>Mortierellomycotina</taxon>
        <taxon>Mortierellomycetes</taxon>
        <taxon>Mortierellales</taxon>
        <taxon>Mortierellaceae</taxon>
        <taxon>Modicella</taxon>
    </lineage>
</organism>
<comment type="similarity">
    <text evidence="1">Belongs to the alkylbase DNA glycosidase AlkA family.</text>
</comment>
<dbReference type="GO" id="GO:0032131">
    <property type="term" value="F:alkylated DNA binding"/>
    <property type="evidence" value="ECO:0007669"/>
    <property type="project" value="TreeGrafter"/>
</dbReference>
<dbReference type="PANTHER" id="PTHR43003">
    <property type="entry name" value="DNA-3-METHYLADENINE GLYCOSYLASE"/>
    <property type="match status" value="1"/>
</dbReference>
<dbReference type="Proteomes" id="UP000749646">
    <property type="component" value="Unassembled WGS sequence"/>
</dbReference>
<evidence type="ECO:0000259" key="4">
    <source>
        <dbReference type="SMART" id="SM00478"/>
    </source>
</evidence>